<accession>A0ABD3M367</accession>
<dbReference type="InterPro" id="IPR049227">
    <property type="entry name" value="DUF6824"/>
</dbReference>
<sequence length="720" mass="79377">MNHFGTYHANATAYQQHVTLAAAQPPYPHPDAVTSEYLDYRGEATPITAPTYRDILNGRGQGAQRHPGNVIFRALVFANKAIVAAVREQGGRFLEFDDRTQTYSDVGDKKATEKTSQALREGQAQTRQNIYRGEAEGLQSNSFNATSEMGYLGYSLHVLNALHKEHEDATTDTPEPKNVPDAVPAIANSDAMAMALDQFPVVPPIQETTAYTDTSLPLAGTVDVRPSVGRFTTSSFSIGSIRELLESARDETDMPAVEWMGARGTMMSLPSNEVRALIRTSESLLAQIEDVAFDVMNDRVSELRLTEMSKDFAKVVADGDMNPRNTDFTFYSRSSLMDASMMTIARDDIMNHVGTYDAIEIATAYQQHVALAAAQPPYPNPVAVTSEHREYQGETTLINAPTYRDRLYGQGMGVQRHPGNVIFRALVFANQAIYATAPTLDEKMKISKAIVAAVREQGGRFLQFDPRTQTYSDVGDKEATKKTGQSLRENQPQTLQKLHRGEAEPVQSNSFNAVSEMGYLGYSLHVLNALHKEHEDATTDTPEPKNVPDAVPTTANNDAMAMALDQFPVVYTDTSLPLAEAVDARPSVGRFTTSSFSIGSIRELLVSARDETEMPAVEWMGARGTMMSLPSNEVRALIRTSESLLAQIEDVAFDVLNDRVSELELRLTDMRFTEMSKDFKRVLGDGDLNPRSTDITSYSSASLMRASLMTIARDDMSFFD</sequence>
<keyword evidence="4" id="KW-1185">Reference proteome</keyword>
<feature type="region of interest" description="Disordered" evidence="1">
    <location>
        <begin position="472"/>
        <end position="492"/>
    </location>
</feature>
<feature type="domain" description="DUF6824" evidence="2">
    <location>
        <begin position="407"/>
        <end position="489"/>
    </location>
</feature>
<dbReference type="Pfam" id="PF20710">
    <property type="entry name" value="DUF6824"/>
    <property type="match status" value="2"/>
</dbReference>
<gene>
    <name evidence="3" type="ORF">ACHAWU_004811</name>
</gene>
<name>A0ABD3M367_9STRA</name>
<evidence type="ECO:0000259" key="2">
    <source>
        <dbReference type="Pfam" id="PF20710"/>
    </source>
</evidence>
<feature type="compositionally biased region" description="Polar residues" evidence="1">
    <location>
        <begin position="482"/>
        <end position="492"/>
    </location>
</feature>
<proteinExistence type="predicted"/>
<evidence type="ECO:0000313" key="4">
    <source>
        <dbReference type="Proteomes" id="UP001530293"/>
    </source>
</evidence>
<feature type="domain" description="DUF6824" evidence="2">
    <location>
        <begin position="54"/>
        <end position="121"/>
    </location>
</feature>
<reference evidence="3 4" key="1">
    <citation type="submission" date="2024-10" db="EMBL/GenBank/DDBJ databases">
        <title>Updated reference genomes for cyclostephanoid diatoms.</title>
        <authorList>
            <person name="Roberts W.R."/>
            <person name="Alverson A.J."/>
        </authorList>
    </citation>
    <scope>NUCLEOTIDE SEQUENCE [LARGE SCALE GENOMIC DNA]</scope>
    <source>
        <strain evidence="3 4">AJA232-27</strain>
    </source>
</reference>
<protein>
    <recommendedName>
        <fullName evidence="2">DUF6824 domain-containing protein</fullName>
    </recommendedName>
</protein>
<organism evidence="3 4">
    <name type="scientific">Discostella pseudostelligera</name>
    <dbReference type="NCBI Taxonomy" id="259834"/>
    <lineage>
        <taxon>Eukaryota</taxon>
        <taxon>Sar</taxon>
        <taxon>Stramenopiles</taxon>
        <taxon>Ochrophyta</taxon>
        <taxon>Bacillariophyta</taxon>
        <taxon>Coscinodiscophyceae</taxon>
        <taxon>Thalassiosirophycidae</taxon>
        <taxon>Stephanodiscales</taxon>
        <taxon>Stephanodiscaceae</taxon>
        <taxon>Discostella</taxon>
    </lineage>
</organism>
<dbReference type="AlphaFoldDB" id="A0ABD3M367"/>
<dbReference type="EMBL" id="JALLBG020000237">
    <property type="protein sequence ID" value="KAL3758173.1"/>
    <property type="molecule type" value="Genomic_DNA"/>
</dbReference>
<comment type="caution">
    <text evidence="3">The sequence shown here is derived from an EMBL/GenBank/DDBJ whole genome shotgun (WGS) entry which is preliminary data.</text>
</comment>
<evidence type="ECO:0000256" key="1">
    <source>
        <dbReference type="SAM" id="MobiDB-lite"/>
    </source>
</evidence>
<evidence type="ECO:0000313" key="3">
    <source>
        <dbReference type="EMBL" id="KAL3758173.1"/>
    </source>
</evidence>
<dbReference type="Proteomes" id="UP001530293">
    <property type="component" value="Unassembled WGS sequence"/>
</dbReference>